<evidence type="ECO:0000259" key="1">
    <source>
        <dbReference type="PROSITE" id="PS50943"/>
    </source>
</evidence>
<dbReference type="PROSITE" id="PS50943">
    <property type="entry name" value="HTH_CROC1"/>
    <property type="match status" value="1"/>
</dbReference>
<sequence>MPPSKVPPTIRQRRLGAELRRLREQAGLSATRAGELHGATQARISSIESGGYPVSAERVRALAHLYSCTDQALIDALTNMTGGRTRGWWEEYREILPSGALDLAELEYHAQAIRIASAIHLPGLLQTAEHARALFRDVVPSLSPPEVEHMVSHRIKRQTVLYGERPTPLTAIIHEAALRMGFGGSKVAREQLEYLLAVSTREHVCLKVIPFGTGSYPSSGSGIVYFVAGVPQLDTVQLDTDTHSEFVTAQPQLIRYQSVLDKLEASALEPAASRDLVLSVIREI</sequence>
<dbReference type="CDD" id="cd00093">
    <property type="entry name" value="HTH_XRE"/>
    <property type="match status" value="1"/>
</dbReference>
<keyword evidence="3" id="KW-1185">Reference proteome</keyword>
<dbReference type="SUPFAM" id="SSF47413">
    <property type="entry name" value="lambda repressor-like DNA-binding domains"/>
    <property type="match status" value="1"/>
</dbReference>
<dbReference type="InterPro" id="IPR043917">
    <property type="entry name" value="DUF5753"/>
</dbReference>
<dbReference type="EMBL" id="PGGW01000057">
    <property type="protein sequence ID" value="PJE96721.1"/>
    <property type="molecule type" value="Genomic_DNA"/>
</dbReference>
<reference evidence="2 3" key="1">
    <citation type="submission" date="2017-11" db="EMBL/GenBank/DDBJ databases">
        <title>Streptomyces carmine sp. nov., a novel actinomycete isolated from Sophora alopecuroides in Xinjiang, China.</title>
        <authorList>
            <person name="Wang Y."/>
            <person name="Luo X."/>
            <person name="Wan C."/>
            <person name="Zhang L."/>
        </authorList>
    </citation>
    <scope>NUCLEOTIDE SEQUENCE [LARGE SCALE GENOMIC DNA]</scope>
    <source>
        <strain evidence="2 3">TRM SA0054</strain>
    </source>
</reference>
<name>A0A2M8LXQ0_9ACTN</name>
<evidence type="ECO:0000313" key="3">
    <source>
        <dbReference type="Proteomes" id="UP000230407"/>
    </source>
</evidence>
<dbReference type="Pfam" id="PF13560">
    <property type="entry name" value="HTH_31"/>
    <property type="match status" value="1"/>
</dbReference>
<dbReference type="RefSeq" id="WP_100202705.1">
    <property type="nucleotide sequence ID" value="NZ_PGGW01000057.1"/>
</dbReference>
<accession>A0A2M8LXQ0</accession>
<dbReference type="Proteomes" id="UP000230407">
    <property type="component" value="Unassembled WGS sequence"/>
</dbReference>
<dbReference type="AlphaFoldDB" id="A0A2M8LXQ0"/>
<protein>
    <submittedName>
        <fullName evidence="2">Transcriptional regulator</fullName>
    </submittedName>
</protein>
<proteinExistence type="predicted"/>
<dbReference type="InterPro" id="IPR001387">
    <property type="entry name" value="Cro/C1-type_HTH"/>
</dbReference>
<evidence type="ECO:0000313" key="2">
    <source>
        <dbReference type="EMBL" id="PJE96721.1"/>
    </source>
</evidence>
<dbReference type="SMART" id="SM00530">
    <property type="entry name" value="HTH_XRE"/>
    <property type="match status" value="1"/>
</dbReference>
<gene>
    <name evidence="2" type="ORF">CUT44_16965</name>
</gene>
<organism evidence="2 3">
    <name type="scientific">Streptomyces carminius</name>
    <dbReference type="NCBI Taxonomy" id="2665496"/>
    <lineage>
        <taxon>Bacteria</taxon>
        <taxon>Bacillati</taxon>
        <taxon>Actinomycetota</taxon>
        <taxon>Actinomycetes</taxon>
        <taxon>Kitasatosporales</taxon>
        <taxon>Streptomycetaceae</taxon>
        <taxon>Streptomyces</taxon>
    </lineage>
</organism>
<dbReference type="Gene3D" id="1.10.260.40">
    <property type="entry name" value="lambda repressor-like DNA-binding domains"/>
    <property type="match status" value="1"/>
</dbReference>
<dbReference type="InterPro" id="IPR010982">
    <property type="entry name" value="Lambda_DNA-bd_dom_sf"/>
</dbReference>
<dbReference type="Pfam" id="PF19054">
    <property type="entry name" value="DUF5753"/>
    <property type="match status" value="1"/>
</dbReference>
<dbReference type="GO" id="GO:0003677">
    <property type="term" value="F:DNA binding"/>
    <property type="evidence" value="ECO:0007669"/>
    <property type="project" value="InterPro"/>
</dbReference>
<feature type="domain" description="HTH cro/C1-type" evidence="1">
    <location>
        <begin position="19"/>
        <end position="73"/>
    </location>
</feature>
<comment type="caution">
    <text evidence="2">The sequence shown here is derived from an EMBL/GenBank/DDBJ whole genome shotgun (WGS) entry which is preliminary data.</text>
</comment>